<feature type="non-terminal residue" evidence="2">
    <location>
        <position position="1"/>
    </location>
</feature>
<dbReference type="STRING" id="930992.A0A0D0ANW8"/>
<accession>A0A0D0ANW8</accession>
<evidence type="ECO:0000313" key="3">
    <source>
        <dbReference type="Proteomes" id="UP000054485"/>
    </source>
</evidence>
<protein>
    <submittedName>
        <fullName evidence="2">Uncharacterized protein</fullName>
    </submittedName>
</protein>
<reference evidence="3" key="2">
    <citation type="submission" date="2015-01" db="EMBL/GenBank/DDBJ databases">
        <title>Evolutionary Origins and Diversification of the Mycorrhizal Mutualists.</title>
        <authorList>
            <consortium name="DOE Joint Genome Institute"/>
            <consortium name="Mycorrhizal Genomics Consortium"/>
            <person name="Kohler A."/>
            <person name="Kuo A."/>
            <person name="Nagy L.G."/>
            <person name="Floudas D."/>
            <person name="Copeland A."/>
            <person name="Barry K.W."/>
            <person name="Cichocki N."/>
            <person name="Veneault-Fourrey C."/>
            <person name="LaButti K."/>
            <person name="Lindquist E.A."/>
            <person name="Lipzen A."/>
            <person name="Lundell T."/>
            <person name="Morin E."/>
            <person name="Murat C."/>
            <person name="Riley R."/>
            <person name="Ohm R."/>
            <person name="Sun H."/>
            <person name="Tunlid A."/>
            <person name="Henrissat B."/>
            <person name="Grigoriev I.V."/>
            <person name="Hibbett D.S."/>
            <person name="Martin F."/>
        </authorList>
    </citation>
    <scope>NUCLEOTIDE SEQUENCE [LARGE SCALE GENOMIC DNA]</scope>
    <source>
        <strain evidence="3">UH-Slu-Lm8-n1</strain>
    </source>
</reference>
<reference evidence="2 3" key="1">
    <citation type="submission" date="2014-04" db="EMBL/GenBank/DDBJ databases">
        <authorList>
            <consortium name="DOE Joint Genome Institute"/>
            <person name="Kuo A."/>
            <person name="Ruytinx J."/>
            <person name="Rineau F."/>
            <person name="Colpaert J."/>
            <person name="Kohler A."/>
            <person name="Nagy L.G."/>
            <person name="Floudas D."/>
            <person name="Copeland A."/>
            <person name="Barry K.W."/>
            <person name="Cichocki N."/>
            <person name="Veneault-Fourrey C."/>
            <person name="LaButti K."/>
            <person name="Lindquist E.A."/>
            <person name="Lipzen A."/>
            <person name="Lundell T."/>
            <person name="Morin E."/>
            <person name="Murat C."/>
            <person name="Sun H."/>
            <person name="Tunlid A."/>
            <person name="Henrissat B."/>
            <person name="Grigoriev I.V."/>
            <person name="Hibbett D.S."/>
            <person name="Martin F."/>
            <person name="Nordberg H.P."/>
            <person name="Cantor M.N."/>
            <person name="Hua S.X."/>
        </authorList>
    </citation>
    <scope>NUCLEOTIDE SEQUENCE [LARGE SCALE GENOMIC DNA]</scope>
    <source>
        <strain evidence="2 3">UH-Slu-Lm8-n1</strain>
    </source>
</reference>
<evidence type="ECO:0000256" key="1">
    <source>
        <dbReference type="SAM" id="MobiDB-lite"/>
    </source>
</evidence>
<feature type="non-terminal residue" evidence="2">
    <location>
        <position position="322"/>
    </location>
</feature>
<feature type="compositionally biased region" description="Basic residues" evidence="1">
    <location>
        <begin position="15"/>
        <end position="25"/>
    </location>
</feature>
<organism evidence="2 3">
    <name type="scientific">Suillus luteus UH-Slu-Lm8-n1</name>
    <dbReference type="NCBI Taxonomy" id="930992"/>
    <lineage>
        <taxon>Eukaryota</taxon>
        <taxon>Fungi</taxon>
        <taxon>Dikarya</taxon>
        <taxon>Basidiomycota</taxon>
        <taxon>Agaricomycotina</taxon>
        <taxon>Agaricomycetes</taxon>
        <taxon>Agaricomycetidae</taxon>
        <taxon>Boletales</taxon>
        <taxon>Suillineae</taxon>
        <taxon>Suillaceae</taxon>
        <taxon>Suillus</taxon>
    </lineage>
</organism>
<keyword evidence="3" id="KW-1185">Reference proteome</keyword>
<dbReference type="EMBL" id="KN835571">
    <property type="protein sequence ID" value="KIK35992.1"/>
    <property type="molecule type" value="Genomic_DNA"/>
</dbReference>
<proteinExistence type="predicted"/>
<gene>
    <name evidence="2" type="ORF">CY34DRAFT_66897</name>
</gene>
<dbReference type="AlphaFoldDB" id="A0A0D0ANW8"/>
<name>A0A0D0ANW8_9AGAM</name>
<dbReference type="OrthoDB" id="2690488at2759"/>
<dbReference type="Proteomes" id="UP000054485">
    <property type="component" value="Unassembled WGS sequence"/>
</dbReference>
<dbReference type="InParanoid" id="A0A0D0ANW8"/>
<feature type="region of interest" description="Disordered" evidence="1">
    <location>
        <begin position="46"/>
        <end position="70"/>
    </location>
</feature>
<evidence type="ECO:0000313" key="2">
    <source>
        <dbReference type="EMBL" id="KIK35992.1"/>
    </source>
</evidence>
<dbReference type="HOGENOM" id="CLU_053563_0_0_1"/>
<sequence length="322" mass="37449">EDSEPDCNDDLTPSPRRKHPGKRGIKNQLHQSFRKYLRDKRLLQSKTGTLPQSPPSQAVQAFTNNNENPPSLDNIAIDWQDSLRSSLWNTEAINLMVIDFQQKIQTGSYPSVTFDDDTMNLDDLRVLCIDKLRRTQQTYREHCKIEAFADVQEREEATREHSCRSIRRQRLDRLNTRKHGTLERRRKIVQQNRHRNPQKWDMIKRIIDRLDVDGMSGDETDTAIGVKPKIVRRVALPWISPAITDLLHTVELYAPATYEENMSVPVGNTSLPRHMEARRTSQNSIAIARLPRNWYNDAWYKVNSSGIRALLDVRKDFEVPCL</sequence>
<feature type="region of interest" description="Disordered" evidence="1">
    <location>
        <begin position="1"/>
        <end position="30"/>
    </location>
</feature>